<dbReference type="InterPro" id="IPR046956">
    <property type="entry name" value="RLP23-like"/>
</dbReference>
<dbReference type="InterPro" id="IPR032675">
    <property type="entry name" value="LRR_dom_sf"/>
</dbReference>
<name>A0A2U1KIL3_ARTAN</name>
<dbReference type="PANTHER" id="PTHR48063">
    <property type="entry name" value="LRR RECEPTOR-LIKE KINASE"/>
    <property type="match status" value="1"/>
</dbReference>
<evidence type="ECO:0000256" key="8">
    <source>
        <dbReference type="ARBA" id="ARBA00023180"/>
    </source>
</evidence>
<comment type="caution">
    <text evidence="10">The sequence shown here is derived from an EMBL/GenBank/DDBJ whole genome shotgun (WGS) entry which is preliminary data.</text>
</comment>
<organism evidence="10 11">
    <name type="scientific">Artemisia annua</name>
    <name type="common">Sweet wormwood</name>
    <dbReference type="NCBI Taxonomy" id="35608"/>
    <lineage>
        <taxon>Eukaryota</taxon>
        <taxon>Viridiplantae</taxon>
        <taxon>Streptophyta</taxon>
        <taxon>Embryophyta</taxon>
        <taxon>Tracheophyta</taxon>
        <taxon>Spermatophyta</taxon>
        <taxon>Magnoliopsida</taxon>
        <taxon>eudicotyledons</taxon>
        <taxon>Gunneridae</taxon>
        <taxon>Pentapetalae</taxon>
        <taxon>asterids</taxon>
        <taxon>campanulids</taxon>
        <taxon>Asterales</taxon>
        <taxon>Asteraceae</taxon>
        <taxon>Asteroideae</taxon>
        <taxon>Anthemideae</taxon>
        <taxon>Artemisiinae</taxon>
        <taxon>Artemisia</taxon>
    </lineage>
</organism>
<keyword evidence="5" id="KW-0677">Repeat</keyword>
<dbReference type="InterPro" id="IPR013210">
    <property type="entry name" value="LRR_N_plant-typ"/>
</dbReference>
<keyword evidence="4" id="KW-0732">Signal</keyword>
<keyword evidence="6" id="KW-1133">Transmembrane helix</keyword>
<dbReference type="Gene3D" id="3.80.10.10">
    <property type="entry name" value="Ribonuclease Inhibitor"/>
    <property type="match status" value="1"/>
</dbReference>
<keyword evidence="11" id="KW-1185">Reference proteome</keyword>
<gene>
    <name evidence="10" type="ORF">CTI12_AA598260</name>
</gene>
<sequence length="282" mass="31262">MESLQQSMNELTQMLQTMREEMNGYLVGQNVLTTEINRLKNGEGEDGGVSGKGGGDGTGWAMVGEKPGSGFWFCFVVGLVKACAFWTVLDEEHVRTEKNKANVVPAICDSVRLSTAVPLEHVAHGSDMPGMTGNRFSERSVVQQLGQKFRPKNPYELKSSWQAENLHYGSRNRRMLIFRSGCWSFWTTNAGSTNMSTGCSKQEQQTLLKFKNTLGDDYGLLSSWVGNDCCSWRGVRCDDIMGSTHVVGLCDNGNNSHSDIPLFRRTHPLMSATFLVMILTLL</sequence>
<evidence type="ECO:0000259" key="9">
    <source>
        <dbReference type="Pfam" id="PF08263"/>
    </source>
</evidence>
<keyword evidence="2" id="KW-0433">Leucine-rich repeat</keyword>
<evidence type="ECO:0000256" key="6">
    <source>
        <dbReference type="ARBA" id="ARBA00022989"/>
    </source>
</evidence>
<comment type="subcellular location">
    <subcellularLocation>
        <location evidence="1">Membrane</location>
        <topology evidence="1">Single-pass type I membrane protein</topology>
    </subcellularLocation>
</comment>
<evidence type="ECO:0000313" key="10">
    <source>
        <dbReference type="EMBL" id="PWA36606.1"/>
    </source>
</evidence>
<evidence type="ECO:0000256" key="1">
    <source>
        <dbReference type="ARBA" id="ARBA00004479"/>
    </source>
</evidence>
<dbReference type="Proteomes" id="UP000245207">
    <property type="component" value="Unassembled WGS sequence"/>
</dbReference>
<dbReference type="PANTHER" id="PTHR48063:SF112">
    <property type="entry name" value="RECEPTOR LIKE PROTEIN 30-LIKE"/>
    <property type="match status" value="1"/>
</dbReference>
<keyword evidence="7" id="KW-0472">Membrane</keyword>
<keyword evidence="3" id="KW-0812">Transmembrane</keyword>
<accession>A0A2U1KIL3</accession>
<evidence type="ECO:0000256" key="5">
    <source>
        <dbReference type="ARBA" id="ARBA00022737"/>
    </source>
</evidence>
<dbReference type="AlphaFoldDB" id="A0A2U1KIL3"/>
<evidence type="ECO:0000256" key="4">
    <source>
        <dbReference type="ARBA" id="ARBA00022729"/>
    </source>
</evidence>
<dbReference type="Pfam" id="PF08263">
    <property type="entry name" value="LRRNT_2"/>
    <property type="match status" value="1"/>
</dbReference>
<protein>
    <submittedName>
        <fullName evidence="10">Leucine-rich repeat protein</fullName>
    </submittedName>
</protein>
<proteinExistence type="predicted"/>
<keyword evidence="8" id="KW-0325">Glycoprotein</keyword>
<evidence type="ECO:0000256" key="2">
    <source>
        <dbReference type="ARBA" id="ARBA00022614"/>
    </source>
</evidence>
<dbReference type="STRING" id="35608.A0A2U1KIL3"/>
<dbReference type="GO" id="GO:0016020">
    <property type="term" value="C:membrane"/>
    <property type="evidence" value="ECO:0007669"/>
    <property type="project" value="UniProtKB-SubCell"/>
</dbReference>
<reference evidence="10 11" key="1">
    <citation type="journal article" date="2018" name="Mol. Plant">
        <title>The genome of Artemisia annua provides insight into the evolution of Asteraceae family and artemisinin biosynthesis.</title>
        <authorList>
            <person name="Shen Q."/>
            <person name="Zhang L."/>
            <person name="Liao Z."/>
            <person name="Wang S."/>
            <person name="Yan T."/>
            <person name="Shi P."/>
            <person name="Liu M."/>
            <person name="Fu X."/>
            <person name="Pan Q."/>
            <person name="Wang Y."/>
            <person name="Lv Z."/>
            <person name="Lu X."/>
            <person name="Zhang F."/>
            <person name="Jiang W."/>
            <person name="Ma Y."/>
            <person name="Chen M."/>
            <person name="Hao X."/>
            <person name="Li L."/>
            <person name="Tang Y."/>
            <person name="Lv G."/>
            <person name="Zhou Y."/>
            <person name="Sun X."/>
            <person name="Brodelius P.E."/>
            <person name="Rose J.K.C."/>
            <person name="Tang K."/>
        </authorList>
    </citation>
    <scope>NUCLEOTIDE SEQUENCE [LARGE SCALE GENOMIC DNA]</scope>
    <source>
        <strain evidence="11">cv. Huhao1</strain>
        <tissue evidence="10">Leaf</tissue>
    </source>
</reference>
<feature type="domain" description="Leucine-rich repeat-containing N-terminal plant-type" evidence="9">
    <location>
        <begin position="201"/>
        <end position="238"/>
    </location>
</feature>
<evidence type="ECO:0000256" key="7">
    <source>
        <dbReference type="ARBA" id="ARBA00023136"/>
    </source>
</evidence>
<dbReference type="EMBL" id="PKPP01017938">
    <property type="protein sequence ID" value="PWA36606.1"/>
    <property type="molecule type" value="Genomic_DNA"/>
</dbReference>
<evidence type="ECO:0000256" key="3">
    <source>
        <dbReference type="ARBA" id="ARBA00022692"/>
    </source>
</evidence>
<evidence type="ECO:0000313" key="11">
    <source>
        <dbReference type="Proteomes" id="UP000245207"/>
    </source>
</evidence>
<dbReference type="OrthoDB" id="1600340at2759"/>